<evidence type="ECO:0000313" key="3">
    <source>
        <dbReference type="Proteomes" id="UP000004750"/>
    </source>
</evidence>
<dbReference type="HOGENOM" id="CLU_1406827_0_0_6"/>
<dbReference type="STRING" id="797473.HMPREF9080_00417"/>
<sequence length="201" mass="21578">MHKTLLTTALLALAAGAHATDEFTNSLLEGYVHGKNHCYAFTPPQGWTMDNTALAAVGVPMTFLPVEQPGLSNARIYTRPGDGDSRDPQGAIRRQVEGTIALYKDEAKQPNAVKEADVTGKDGARGELWHYTGYPTPGAEEMVVYFPGKQTLNFFVLQLGQGADSTAGKAALLELAASYYERDNCQPCSAEPQSGCQNPAK</sequence>
<protein>
    <submittedName>
        <fullName evidence="2">Uncharacterized protein</fullName>
    </submittedName>
</protein>
<dbReference type="EMBL" id="AGCM01000022">
    <property type="protein sequence ID" value="EHM55755.1"/>
    <property type="molecule type" value="Genomic_DNA"/>
</dbReference>
<reference evidence="2 3" key="1">
    <citation type="submission" date="2011-08" db="EMBL/GenBank/DDBJ databases">
        <authorList>
            <person name="Weinstock G."/>
            <person name="Sodergren E."/>
            <person name="Clifton S."/>
            <person name="Fulton L."/>
            <person name="Fulton B."/>
            <person name="Courtney L."/>
            <person name="Fronick C."/>
            <person name="Harrison M."/>
            <person name="Strong C."/>
            <person name="Farmer C."/>
            <person name="Delahaunty K."/>
            <person name="Markovic C."/>
            <person name="Hall O."/>
            <person name="Minx P."/>
            <person name="Tomlinson C."/>
            <person name="Mitreva M."/>
            <person name="Hou S."/>
            <person name="Chen J."/>
            <person name="Wollam A."/>
            <person name="Pepin K.H."/>
            <person name="Johnson M."/>
            <person name="Bhonagiri V."/>
            <person name="Zhang X."/>
            <person name="Suruliraj S."/>
            <person name="Warren W."/>
            <person name="Chinwalla A."/>
            <person name="Mardis E.R."/>
            <person name="Wilson R.K."/>
        </authorList>
    </citation>
    <scope>NUCLEOTIDE SEQUENCE [LARGE SCALE GENOMIC DNA]</scope>
    <source>
        <strain evidence="2 3">F0432</strain>
    </source>
</reference>
<evidence type="ECO:0000256" key="1">
    <source>
        <dbReference type="SAM" id="SignalP"/>
    </source>
</evidence>
<feature type="signal peptide" evidence="1">
    <location>
        <begin position="1"/>
        <end position="19"/>
    </location>
</feature>
<dbReference type="AlphaFoldDB" id="G9ZCE0"/>
<dbReference type="Proteomes" id="UP000004750">
    <property type="component" value="Unassembled WGS sequence"/>
</dbReference>
<accession>G9ZCE0</accession>
<organism evidence="2 3">
    <name type="scientific">Cardiobacterium valvarum F0432</name>
    <dbReference type="NCBI Taxonomy" id="797473"/>
    <lineage>
        <taxon>Bacteria</taxon>
        <taxon>Pseudomonadati</taxon>
        <taxon>Pseudomonadota</taxon>
        <taxon>Gammaproteobacteria</taxon>
        <taxon>Cardiobacteriales</taxon>
        <taxon>Cardiobacteriaceae</taxon>
        <taxon>Cardiobacterium</taxon>
    </lineage>
</organism>
<keyword evidence="1" id="KW-0732">Signal</keyword>
<name>G9ZCE0_9GAMM</name>
<feature type="chain" id="PRO_5003530018" evidence="1">
    <location>
        <begin position="20"/>
        <end position="201"/>
    </location>
</feature>
<proteinExistence type="predicted"/>
<dbReference type="RefSeq" id="WP_006984443.1">
    <property type="nucleotide sequence ID" value="NZ_JH417892.1"/>
</dbReference>
<comment type="caution">
    <text evidence="2">The sequence shown here is derived from an EMBL/GenBank/DDBJ whole genome shotgun (WGS) entry which is preliminary data.</text>
</comment>
<gene>
    <name evidence="2" type="ORF">HMPREF9080_00417</name>
</gene>
<evidence type="ECO:0000313" key="2">
    <source>
        <dbReference type="EMBL" id="EHM55755.1"/>
    </source>
</evidence>